<keyword evidence="1" id="KW-0175">Coiled coil</keyword>
<keyword evidence="2" id="KW-1133">Transmembrane helix</keyword>
<dbReference type="AlphaFoldDB" id="A0AAN8J180"/>
<evidence type="ECO:0000256" key="2">
    <source>
        <dbReference type="SAM" id="Phobius"/>
    </source>
</evidence>
<accession>A0AAN8J180</accession>
<keyword evidence="2" id="KW-0472">Membrane</keyword>
<evidence type="ECO:0000313" key="3">
    <source>
        <dbReference type="EMBL" id="KAK6169278.1"/>
    </source>
</evidence>
<reference evidence="3 4" key="1">
    <citation type="submission" date="2024-01" db="EMBL/GenBank/DDBJ databases">
        <title>The genome of the rayed Mediterranean limpet Patella caerulea (Linnaeus, 1758).</title>
        <authorList>
            <person name="Anh-Thu Weber A."/>
            <person name="Halstead-Nussloch G."/>
        </authorList>
    </citation>
    <scope>NUCLEOTIDE SEQUENCE [LARGE SCALE GENOMIC DNA]</scope>
    <source>
        <strain evidence="3">AATW-2023a</strain>
        <tissue evidence="3">Whole specimen</tissue>
    </source>
</reference>
<dbReference type="Gene3D" id="3.30.70.1820">
    <property type="entry name" value="L1 transposable element, RRM domain"/>
    <property type="match status" value="1"/>
</dbReference>
<evidence type="ECO:0000313" key="4">
    <source>
        <dbReference type="Proteomes" id="UP001347796"/>
    </source>
</evidence>
<sequence length="293" mass="33468">MTICDIAVWRAQTGNYTHRISSRKLQTHCLILPNMSLSFIFVASVLLLLAGDVERNPGPATRQGQISKTGELVFKSSEDLIKDLTQVVFELKEEVASLRGEVRELNLKDEVANLKAEVIEVKSVTEAFQHKIDVSDNILRQKNLIFYGIEERKDDQKETWDECEILVRKVLRDELKLTSAEDDSSVSIDRVYRIGKNVLNSNRPRPIKVSFHRLRTRDLILNKARQLLKGSTFGIAEDYSDHVRAIRKALIPKLKEAKKNSANSVVLKFDKLIVNSDVFTFDLQNKEIVHVNK</sequence>
<dbReference type="EMBL" id="JAZGQO010000015">
    <property type="protein sequence ID" value="KAK6169278.1"/>
    <property type="molecule type" value="Genomic_DNA"/>
</dbReference>
<name>A0AAN8J180_PATCE</name>
<evidence type="ECO:0000256" key="1">
    <source>
        <dbReference type="SAM" id="Coils"/>
    </source>
</evidence>
<proteinExistence type="predicted"/>
<feature type="coiled-coil region" evidence="1">
    <location>
        <begin position="81"/>
        <end position="108"/>
    </location>
</feature>
<gene>
    <name evidence="3" type="ORF">SNE40_020359</name>
</gene>
<feature type="transmembrane region" description="Helical" evidence="2">
    <location>
        <begin position="29"/>
        <end position="50"/>
    </location>
</feature>
<keyword evidence="4" id="KW-1185">Reference proteome</keyword>
<comment type="caution">
    <text evidence="3">The sequence shown here is derived from an EMBL/GenBank/DDBJ whole genome shotgun (WGS) entry which is preliminary data.</text>
</comment>
<protein>
    <submittedName>
        <fullName evidence="3">Uncharacterized protein</fullName>
    </submittedName>
</protein>
<dbReference type="Gene3D" id="1.20.5.170">
    <property type="match status" value="1"/>
</dbReference>
<keyword evidence="2" id="KW-0812">Transmembrane</keyword>
<organism evidence="3 4">
    <name type="scientific">Patella caerulea</name>
    <name type="common">Rayed Mediterranean limpet</name>
    <dbReference type="NCBI Taxonomy" id="87958"/>
    <lineage>
        <taxon>Eukaryota</taxon>
        <taxon>Metazoa</taxon>
        <taxon>Spiralia</taxon>
        <taxon>Lophotrochozoa</taxon>
        <taxon>Mollusca</taxon>
        <taxon>Gastropoda</taxon>
        <taxon>Patellogastropoda</taxon>
        <taxon>Patelloidea</taxon>
        <taxon>Patellidae</taxon>
        <taxon>Patella</taxon>
    </lineage>
</organism>
<dbReference type="Proteomes" id="UP001347796">
    <property type="component" value="Unassembled WGS sequence"/>
</dbReference>